<feature type="domain" description="MalQ N-terminal beta-sandwich" evidence="13">
    <location>
        <begin position="62"/>
        <end position="145"/>
    </location>
</feature>
<dbReference type="PANTHER" id="PTHR32438:SF5">
    <property type="entry name" value="4-ALPHA-GLUCANOTRANSFERASE DPE1, CHLOROPLASTIC_AMYLOPLASTIC"/>
    <property type="match status" value="1"/>
</dbReference>
<accession>A0AAV5MYK7</accession>
<evidence type="ECO:0000256" key="10">
    <source>
        <dbReference type="ARBA" id="ARBA00031423"/>
    </source>
</evidence>
<evidence type="ECO:0000256" key="1">
    <source>
        <dbReference type="ARBA" id="ARBA00000439"/>
    </source>
</evidence>
<dbReference type="GO" id="GO:0005737">
    <property type="term" value="C:cytoplasm"/>
    <property type="evidence" value="ECO:0007669"/>
    <property type="project" value="UniProtKB-SubCell"/>
</dbReference>
<dbReference type="InterPro" id="IPR003385">
    <property type="entry name" value="Glyco_hydro_77"/>
</dbReference>
<evidence type="ECO:0000313" key="15">
    <source>
        <dbReference type="Proteomes" id="UP001058124"/>
    </source>
</evidence>
<evidence type="ECO:0000256" key="4">
    <source>
        <dbReference type="ARBA" id="ARBA00012560"/>
    </source>
</evidence>
<organism evidence="14 15">
    <name type="scientific">Leminorella grimontii</name>
    <dbReference type="NCBI Taxonomy" id="82981"/>
    <lineage>
        <taxon>Bacteria</taxon>
        <taxon>Pseudomonadati</taxon>
        <taxon>Pseudomonadota</taxon>
        <taxon>Gammaproteobacteria</taxon>
        <taxon>Enterobacterales</taxon>
        <taxon>Budviciaceae</taxon>
        <taxon>Leminorella</taxon>
    </lineage>
</organism>
<evidence type="ECO:0000256" key="5">
    <source>
        <dbReference type="ARBA" id="ARBA00020295"/>
    </source>
</evidence>
<dbReference type="AlphaFoldDB" id="A0AAV5MYK7"/>
<dbReference type="EC" id="2.4.1.25" evidence="4 12"/>
<keyword evidence="6" id="KW-0963">Cytoplasm</keyword>
<comment type="subcellular location">
    <subcellularLocation>
        <location evidence="2">Cytoplasm</location>
    </subcellularLocation>
</comment>
<keyword evidence="15" id="KW-1185">Reference proteome</keyword>
<comment type="similarity">
    <text evidence="3 12">Belongs to the disproportionating enzyme family.</text>
</comment>
<evidence type="ECO:0000256" key="12">
    <source>
        <dbReference type="RuleBase" id="RU361207"/>
    </source>
</evidence>
<dbReference type="Pfam" id="PF02446">
    <property type="entry name" value="Glyco_hydro_77"/>
    <property type="match status" value="1"/>
</dbReference>
<evidence type="ECO:0000256" key="7">
    <source>
        <dbReference type="ARBA" id="ARBA00022676"/>
    </source>
</evidence>
<dbReference type="SUPFAM" id="SSF51445">
    <property type="entry name" value="(Trans)glycosidases"/>
    <property type="match status" value="1"/>
</dbReference>
<keyword evidence="8 12" id="KW-0808">Transferase</keyword>
<comment type="caution">
    <text evidence="14">The sequence shown here is derived from an EMBL/GenBank/DDBJ whole genome shotgun (WGS) entry which is preliminary data.</text>
</comment>
<keyword evidence="9 12" id="KW-0119">Carbohydrate metabolism</keyword>
<evidence type="ECO:0000256" key="8">
    <source>
        <dbReference type="ARBA" id="ARBA00022679"/>
    </source>
</evidence>
<evidence type="ECO:0000313" key="14">
    <source>
        <dbReference type="EMBL" id="GKX54363.1"/>
    </source>
</evidence>
<dbReference type="PANTHER" id="PTHR32438">
    <property type="entry name" value="4-ALPHA-GLUCANOTRANSFERASE DPE1, CHLOROPLASTIC/AMYLOPLASTIC"/>
    <property type="match status" value="1"/>
</dbReference>
<evidence type="ECO:0000256" key="9">
    <source>
        <dbReference type="ARBA" id="ARBA00023277"/>
    </source>
</evidence>
<dbReference type="NCBIfam" id="TIGR00217">
    <property type="entry name" value="malQ"/>
    <property type="match status" value="1"/>
</dbReference>
<evidence type="ECO:0000259" key="13">
    <source>
        <dbReference type="Pfam" id="PF21226"/>
    </source>
</evidence>
<protein>
    <recommendedName>
        <fullName evidence="5 12">4-alpha-glucanotransferase</fullName>
        <ecNumber evidence="4 12">2.4.1.25</ecNumber>
    </recommendedName>
    <alternativeName>
        <fullName evidence="10 12">Amylomaltase</fullName>
    </alternativeName>
    <alternativeName>
        <fullName evidence="11 12">Disproportionating enzyme</fullName>
    </alternativeName>
</protein>
<evidence type="ECO:0000256" key="3">
    <source>
        <dbReference type="ARBA" id="ARBA00005684"/>
    </source>
</evidence>
<evidence type="ECO:0000256" key="2">
    <source>
        <dbReference type="ARBA" id="ARBA00004496"/>
    </source>
</evidence>
<name>A0AAV5MYK7_9GAMM</name>
<comment type="catalytic activity">
    <reaction evidence="1 12">
        <text>Transfers a segment of a (1-&gt;4)-alpha-D-glucan to a new position in an acceptor, which may be glucose or a (1-&gt;4)-alpha-D-glucan.</text>
        <dbReference type="EC" id="2.4.1.25"/>
    </reaction>
</comment>
<evidence type="ECO:0000256" key="6">
    <source>
        <dbReference type="ARBA" id="ARBA00022490"/>
    </source>
</evidence>
<dbReference type="GO" id="GO:0004134">
    <property type="term" value="F:4-alpha-glucanotransferase activity"/>
    <property type="evidence" value="ECO:0007669"/>
    <property type="project" value="UniProtKB-EC"/>
</dbReference>
<reference evidence="14" key="1">
    <citation type="submission" date="2022-06" db="EMBL/GenBank/DDBJ databases">
        <title>Draft genome sequences of Leminorella grimontii str. JCM5902.</title>
        <authorList>
            <person name="Wakabayashi Y."/>
            <person name="Kojima K."/>
        </authorList>
    </citation>
    <scope>NUCLEOTIDE SEQUENCE</scope>
    <source>
        <strain evidence="14">JCM 5902</strain>
    </source>
</reference>
<proteinExistence type="inferred from homology"/>
<dbReference type="Pfam" id="PF21226">
    <property type="entry name" value="MalQ_N"/>
    <property type="match status" value="1"/>
</dbReference>
<sequence>MDKMRQAADAAMGDDGQDRYDEVGIARGYVNAAGLIEPIDETARRRIYDAMASGLESPNSPLPPVCVFSTGKSYNVTLLIPNLYQWKLRPDDYALAPADGGGFYEGQIAPSDEQITLPADLACGYYRLTLRADDALWHTSVIISPGRCFARPADERLWGMCVQLYTLRSANDWGIGDFGALKEALYETARRGGAFVGVNPLHALYPAVPENASPYSPSSRTALNVAYIDVEAVAEFQTSESAIAWWKSADVQNERQRLRQTDSVDYAAVMTLKMTALRLAWQSFDDPLRKQAFRRFLAERGEAIIRQAEFDALHYALTQSQENAWGWPVWPEAYRRHDSETVRRFAESHDDDVRFYAWLQWLAHQQLSECFTLSRRLGMAVGLYGDLAVGVAEGGVQTWCDKTLYRMKASVGAPPDPLGPQGQNWGLPPMDPHVLRQRAYRPFIEVLRANMRYFGALRIDHVMSLLRLWWVPYGENADAGGYVAYPLDDLLAILTLESQRHRCVVIGEDLGIVPPEIVQKLRDAGVYSYKVLYFEKEGVGFRPPERYLPQSMATPTTHDLPTLVGYWQKGDLRLGESLGIYPDAEVLAALNEARDDDKRALEAMLLEYGFLAKPLPPGAMTDELNVALHRFIASTSSQFVGLQPEDWLRVETPVNVPGTSDQYLNWRRRLPATLASAFESPLGQRLLEAVQRGREGRMLDAAVRTNPGETHK</sequence>
<gene>
    <name evidence="14" type="primary">malQ</name>
    <name evidence="14" type="ORF">SOASR030_04750</name>
</gene>
<dbReference type="NCBIfam" id="NF008274">
    <property type="entry name" value="PRK11052.1"/>
    <property type="match status" value="1"/>
</dbReference>
<dbReference type="GO" id="GO:0005975">
    <property type="term" value="P:carbohydrate metabolic process"/>
    <property type="evidence" value="ECO:0007669"/>
    <property type="project" value="InterPro"/>
</dbReference>
<dbReference type="Gene3D" id="3.20.20.80">
    <property type="entry name" value="Glycosidases"/>
    <property type="match status" value="1"/>
</dbReference>
<dbReference type="EMBL" id="BRLH01000001">
    <property type="protein sequence ID" value="GKX54363.1"/>
    <property type="molecule type" value="Genomic_DNA"/>
</dbReference>
<dbReference type="Proteomes" id="UP001058124">
    <property type="component" value="Unassembled WGS sequence"/>
</dbReference>
<dbReference type="InterPro" id="IPR048458">
    <property type="entry name" value="MalQ_N"/>
</dbReference>
<dbReference type="FunFam" id="3.20.20.80:FF:000082">
    <property type="entry name" value="4-alpha-glucanotransferase"/>
    <property type="match status" value="1"/>
</dbReference>
<evidence type="ECO:0000256" key="11">
    <source>
        <dbReference type="ARBA" id="ARBA00031501"/>
    </source>
</evidence>
<dbReference type="InterPro" id="IPR017853">
    <property type="entry name" value="GH"/>
</dbReference>
<keyword evidence="7 12" id="KW-0328">Glycosyltransferase</keyword>